<evidence type="ECO:0000313" key="2">
    <source>
        <dbReference type="EMBL" id="RDW27951.1"/>
    </source>
</evidence>
<accession>A0A371CCB6</accession>
<evidence type="ECO:0000256" key="1">
    <source>
        <dbReference type="SAM" id="SignalP"/>
    </source>
</evidence>
<dbReference type="AlphaFoldDB" id="A0A371CCB6"/>
<sequence>MWTNLGKNYTIVILWFSWFFLSSPNLSDVSPSHLTTNIIVLNPQPPSTMTKFAGPQVKTHQRRVRGRGVECGVKKGSAVGE</sequence>
<protein>
    <submittedName>
        <fullName evidence="2">Uncharacterized protein</fullName>
    </submittedName>
</protein>
<reference evidence="2 3" key="1">
    <citation type="submission" date="2018-07" db="EMBL/GenBank/DDBJ databases">
        <title>Draft Genome Assemblies for Five Robust Yarrowia lipolytica Strains Exhibiting High Lipid Production and Pentose Sugar Utilization and Sugar Alcohol Secretion from Undetoxified Lignocellulosic Biomass Hydrolysates.</title>
        <authorList>
            <consortium name="DOE Joint Genome Institute"/>
            <person name="Walker C."/>
            <person name="Ryu S."/>
            <person name="Na H."/>
            <person name="Zane M."/>
            <person name="LaButti K."/>
            <person name="Lipzen A."/>
            <person name="Haridas S."/>
            <person name="Barry K."/>
            <person name="Grigoriev I.V."/>
            <person name="Quarterman J."/>
            <person name="Slininger P."/>
            <person name="Dien B."/>
            <person name="Trinh C.T."/>
        </authorList>
    </citation>
    <scope>NUCLEOTIDE SEQUENCE [LARGE SCALE GENOMIC DNA]</scope>
    <source>
        <strain evidence="2 3">YB392</strain>
    </source>
</reference>
<keyword evidence="1" id="KW-0732">Signal</keyword>
<evidence type="ECO:0000313" key="3">
    <source>
        <dbReference type="Proteomes" id="UP000256601"/>
    </source>
</evidence>
<name>A0A371CCB6_YARLL</name>
<feature type="chain" id="PRO_5030068677" evidence="1">
    <location>
        <begin position="28"/>
        <end position="81"/>
    </location>
</feature>
<organism evidence="2 3">
    <name type="scientific">Yarrowia lipolytica</name>
    <name type="common">Candida lipolytica</name>
    <dbReference type="NCBI Taxonomy" id="4952"/>
    <lineage>
        <taxon>Eukaryota</taxon>
        <taxon>Fungi</taxon>
        <taxon>Dikarya</taxon>
        <taxon>Ascomycota</taxon>
        <taxon>Saccharomycotina</taxon>
        <taxon>Dipodascomycetes</taxon>
        <taxon>Dipodascales</taxon>
        <taxon>Dipodascales incertae sedis</taxon>
        <taxon>Yarrowia</taxon>
    </lineage>
</organism>
<dbReference type="Proteomes" id="UP000256601">
    <property type="component" value="Unassembled WGS sequence"/>
</dbReference>
<dbReference type="EMBL" id="KZ857327">
    <property type="protein sequence ID" value="RDW27951.1"/>
    <property type="molecule type" value="Genomic_DNA"/>
</dbReference>
<proteinExistence type="predicted"/>
<gene>
    <name evidence="2" type="ORF">B0I71DRAFT_11492</name>
</gene>
<feature type="signal peptide" evidence="1">
    <location>
        <begin position="1"/>
        <end position="27"/>
    </location>
</feature>